<dbReference type="Proteomes" id="UP000265715">
    <property type="component" value="Unassembled WGS sequence"/>
</dbReference>
<feature type="transmembrane region" description="Helical" evidence="1">
    <location>
        <begin position="54"/>
        <end position="78"/>
    </location>
</feature>
<keyword evidence="1" id="KW-1133">Transmembrane helix</keyword>
<dbReference type="Pfam" id="PF12730">
    <property type="entry name" value="ABC2_membrane_4"/>
    <property type="match status" value="1"/>
</dbReference>
<dbReference type="RefSeq" id="WP_119315324.1">
    <property type="nucleotide sequence ID" value="NZ_QXDL01000091.1"/>
</dbReference>
<organism evidence="2 3">
    <name type="scientific">Calidithermus terrae</name>
    <dbReference type="NCBI Taxonomy" id="1408545"/>
    <lineage>
        <taxon>Bacteria</taxon>
        <taxon>Thermotogati</taxon>
        <taxon>Deinococcota</taxon>
        <taxon>Deinococci</taxon>
        <taxon>Thermales</taxon>
        <taxon>Thermaceae</taxon>
        <taxon>Calidithermus</taxon>
    </lineage>
</organism>
<dbReference type="PANTHER" id="PTHR37305">
    <property type="entry name" value="INTEGRAL MEMBRANE PROTEIN-RELATED"/>
    <property type="match status" value="1"/>
</dbReference>
<feature type="transmembrane region" description="Helical" evidence="1">
    <location>
        <begin position="169"/>
        <end position="192"/>
    </location>
</feature>
<evidence type="ECO:0000313" key="3">
    <source>
        <dbReference type="Proteomes" id="UP000265715"/>
    </source>
</evidence>
<keyword evidence="3" id="KW-1185">Reference proteome</keyword>
<proteinExistence type="predicted"/>
<gene>
    <name evidence="2" type="ORF">Mterra_02270</name>
</gene>
<comment type="caution">
    <text evidence="2">The sequence shown here is derived from an EMBL/GenBank/DDBJ whole genome shotgun (WGS) entry which is preliminary data.</text>
</comment>
<reference evidence="2 3" key="1">
    <citation type="submission" date="2018-08" db="EMBL/GenBank/DDBJ databases">
        <title>Meiothermus terrae DSM 26712 genome sequencing project.</title>
        <authorList>
            <person name="Da Costa M.S."/>
            <person name="Albuquerque L."/>
            <person name="Raposo P."/>
            <person name="Froufe H.J.C."/>
            <person name="Barroso C.S."/>
            <person name="Egas C."/>
        </authorList>
    </citation>
    <scope>NUCLEOTIDE SEQUENCE [LARGE SCALE GENOMIC DNA]</scope>
    <source>
        <strain evidence="2 3">DSM 26712</strain>
    </source>
</reference>
<keyword evidence="1" id="KW-0812">Transmembrane</keyword>
<dbReference type="EMBL" id="QXDL01000091">
    <property type="protein sequence ID" value="RIH83494.1"/>
    <property type="molecule type" value="Genomic_DNA"/>
</dbReference>
<accession>A0A399EFP5</accession>
<feature type="transmembrane region" description="Helical" evidence="1">
    <location>
        <begin position="239"/>
        <end position="260"/>
    </location>
</feature>
<dbReference type="OrthoDB" id="25572at2"/>
<evidence type="ECO:0000256" key="1">
    <source>
        <dbReference type="SAM" id="Phobius"/>
    </source>
</evidence>
<keyword evidence="1" id="KW-0472">Membrane</keyword>
<dbReference type="AlphaFoldDB" id="A0A399EFP5"/>
<name>A0A399EFP5_9DEIN</name>
<sequence>MLRVLLWELGKLVRLRSVQLGLAAALLLPILWAFAPGLRQLYKLELVSGWQVPALALITGMDFLFPFLTAMAAAEVLGSEVSLGTLKSVLLRPSPRSRLLFAKLLTVLFYPLLLVTVSLLGSLLISLIASVFDPRSFGLGSFAGGTGLGPGSFGGVGILSPLAAFGEVFRAHVLAAMVLWPMAALALLYCTIFLNTTSAALAAISTILLMRLLVAFPAITPFLLTTYLDLYLRSGTDITLGLSLLLIYTFGFGGLALLIFERKDV</sequence>
<feature type="transmembrane region" description="Helical" evidence="1">
    <location>
        <begin position="12"/>
        <end position="34"/>
    </location>
</feature>
<feature type="transmembrane region" description="Helical" evidence="1">
    <location>
        <begin position="199"/>
        <end position="219"/>
    </location>
</feature>
<feature type="transmembrane region" description="Helical" evidence="1">
    <location>
        <begin position="99"/>
        <end position="132"/>
    </location>
</feature>
<dbReference type="PANTHER" id="PTHR37305:SF1">
    <property type="entry name" value="MEMBRANE PROTEIN"/>
    <property type="match status" value="1"/>
</dbReference>
<evidence type="ECO:0000313" key="2">
    <source>
        <dbReference type="EMBL" id="RIH83494.1"/>
    </source>
</evidence>
<protein>
    <submittedName>
        <fullName evidence="2">ABC-2 family transporter protein</fullName>
    </submittedName>
</protein>